<dbReference type="PIRSF" id="PIRSF005690">
    <property type="entry name" value="GerBA"/>
    <property type="match status" value="1"/>
</dbReference>
<proteinExistence type="inferred from homology"/>
<reference evidence="5 6" key="1">
    <citation type="submission" date="2009-01" db="EMBL/GenBank/DDBJ databases">
        <title>Complete sequence of Clostridium cellulolyticum H10.</title>
        <authorList>
            <consortium name="US DOE Joint Genome Institute"/>
            <person name="Lucas S."/>
            <person name="Copeland A."/>
            <person name="Lapidus A."/>
            <person name="Glavina del Rio T."/>
            <person name="Dalin E."/>
            <person name="Tice H."/>
            <person name="Bruce D."/>
            <person name="Goodwin L."/>
            <person name="Pitluck S."/>
            <person name="Chertkov O."/>
            <person name="Saunders E."/>
            <person name="Brettin T."/>
            <person name="Detter J.C."/>
            <person name="Han C."/>
            <person name="Larimer F."/>
            <person name="Land M."/>
            <person name="Hauser L."/>
            <person name="Kyrpides N."/>
            <person name="Ivanova N."/>
            <person name="Zhou J."/>
            <person name="Richardson P."/>
        </authorList>
    </citation>
    <scope>NUCLEOTIDE SEQUENCE [LARGE SCALE GENOMIC DNA]</scope>
    <source>
        <strain evidence="6">ATCC 35319 / DSM 5812 / JCM 6584 / H10</strain>
    </source>
</reference>
<dbReference type="Proteomes" id="UP000001349">
    <property type="component" value="Chromosome"/>
</dbReference>
<evidence type="ECO:0000313" key="5">
    <source>
        <dbReference type="EMBL" id="ACL74903.1"/>
    </source>
</evidence>
<dbReference type="Pfam" id="PF03323">
    <property type="entry name" value="GerA"/>
    <property type="match status" value="1"/>
</dbReference>
<dbReference type="OrthoDB" id="9772630at2"/>
<dbReference type="eggNOG" id="COG0697">
    <property type="taxonomic scope" value="Bacteria"/>
</dbReference>
<dbReference type="InterPro" id="IPR004995">
    <property type="entry name" value="Spore_Ger"/>
</dbReference>
<feature type="region of interest" description="Disordered" evidence="3">
    <location>
        <begin position="544"/>
        <end position="578"/>
    </location>
</feature>
<dbReference type="HOGENOM" id="CLU_021639_4_0_9"/>
<dbReference type="PANTHER" id="PTHR22550">
    <property type="entry name" value="SPORE GERMINATION PROTEIN"/>
    <property type="match status" value="1"/>
</dbReference>
<evidence type="ECO:0000256" key="1">
    <source>
        <dbReference type="ARBA" id="ARBA00005278"/>
    </source>
</evidence>
<sequence length="578" mass="64756">MGVVKKLSKYIIYDEKSIKHEFELKEKKSLNCEEVRNSASMDTFGSEKFKDYFEECPVDDEFLEESVSDEIEHNKSIMKKIYNIPENSDIVYREFNITVKDKSFQAFIVFIDGMTNSSIISDNILQPLMILSNLDIKEEAKDVGEFIFNRLIPFNQLKKAKDFKEIVSNINFGGCTIFVDGLEYAYTADTKKWEHRNVGQPNSETVIRGPQEAFNEQIRANTALLRKILKDKDLTIKGLTIGKRSNTPCAVMYIRDIANESLVREVLKRVKSIEVDYIFDSGELEQLLEDSTFLTAPQIFATERPDTVARMLAQGNIAVILDGSPYVLVMPATITEYLSTPEDINIRFPYVNFVRIIRIIGVAIALLLPGLYIAITNYHQEMIPTNLLFAIEASREIVPFPTVIEILVMEFSFELIREAGIRVPGAIGSTIGIVGGLILGQAAVAANLVSPILIIVVAITALGSFSIPSFSMSFSIRIIRFAYIILGAIAGFSGIALGLLLNALLLASSKSFGVPFLTPFGPITNGKYSDKILRKPMWKQEKRPDYLNTKNIKKQPEISRGWTVDDSGEDGGKDNEEQ</sequence>
<dbReference type="KEGG" id="cce:Ccel_0521"/>
<evidence type="ECO:0000313" key="6">
    <source>
        <dbReference type="Proteomes" id="UP000001349"/>
    </source>
</evidence>
<dbReference type="InterPro" id="IPR050768">
    <property type="entry name" value="UPF0353/GerABKA_families"/>
</dbReference>
<accession>B8I6L1</accession>
<feature type="transmembrane region" description="Helical" evidence="4">
    <location>
        <begin position="356"/>
        <end position="378"/>
    </location>
</feature>
<evidence type="ECO:0000256" key="3">
    <source>
        <dbReference type="SAM" id="MobiDB-lite"/>
    </source>
</evidence>
<organism evidence="5 6">
    <name type="scientific">Ruminiclostridium cellulolyticum (strain ATCC 35319 / DSM 5812 / JCM 6584 / H10)</name>
    <name type="common">Clostridium cellulolyticum</name>
    <dbReference type="NCBI Taxonomy" id="394503"/>
    <lineage>
        <taxon>Bacteria</taxon>
        <taxon>Bacillati</taxon>
        <taxon>Bacillota</taxon>
        <taxon>Clostridia</taxon>
        <taxon>Eubacteriales</taxon>
        <taxon>Oscillospiraceae</taxon>
        <taxon>Ruminiclostridium</taxon>
    </lineage>
</organism>
<evidence type="ECO:0000256" key="4">
    <source>
        <dbReference type="SAM" id="Phobius"/>
    </source>
</evidence>
<dbReference type="STRING" id="394503.Ccel_0521"/>
<dbReference type="PANTHER" id="PTHR22550:SF5">
    <property type="entry name" value="LEUCINE ZIPPER PROTEIN 4"/>
    <property type="match status" value="1"/>
</dbReference>
<dbReference type="EMBL" id="CP001348">
    <property type="protein sequence ID" value="ACL74903.1"/>
    <property type="molecule type" value="Genomic_DNA"/>
</dbReference>
<name>B8I6L1_RUMCH</name>
<protein>
    <submittedName>
        <fullName evidence="5">GerA spore germination protein</fullName>
    </submittedName>
</protein>
<dbReference type="GO" id="GO:0016020">
    <property type="term" value="C:membrane"/>
    <property type="evidence" value="ECO:0007669"/>
    <property type="project" value="InterPro"/>
</dbReference>
<dbReference type="AlphaFoldDB" id="B8I6L1"/>
<keyword evidence="4" id="KW-0812">Transmembrane</keyword>
<dbReference type="GO" id="GO:0009847">
    <property type="term" value="P:spore germination"/>
    <property type="evidence" value="ECO:0007669"/>
    <property type="project" value="InterPro"/>
</dbReference>
<feature type="transmembrane region" description="Helical" evidence="4">
    <location>
        <begin position="423"/>
        <end position="446"/>
    </location>
</feature>
<feature type="transmembrane region" description="Helical" evidence="4">
    <location>
        <begin position="452"/>
        <end position="470"/>
    </location>
</feature>
<comment type="similarity">
    <text evidence="1">Belongs to the GerABKA family.</text>
</comment>
<keyword evidence="2 4" id="KW-0472">Membrane</keyword>
<feature type="transmembrane region" description="Helical" evidence="4">
    <location>
        <begin position="482"/>
        <end position="507"/>
    </location>
</feature>
<evidence type="ECO:0000256" key="2">
    <source>
        <dbReference type="ARBA" id="ARBA00023136"/>
    </source>
</evidence>
<gene>
    <name evidence="5" type="ordered locus">Ccel_0521</name>
</gene>
<keyword evidence="4" id="KW-1133">Transmembrane helix</keyword>
<keyword evidence="6" id="KW-1185">Reference proteome</keyword>